<keyword evidence="6" id="KW-1185">Reference proteome</keyword>
<dbReference type="KEGG" id="skh:STH12_02092"/>
<organism evidence="5 6">
    <name type="scientific">Shewanella khirikhana</name>
    <dbReference type="NCBI Taxonomy" id="1965282"/>
    <lineage>
        <taxon>Bacteria</taxon>
        <taxon>Pseudomonadati</taxon>
        <taxon>Pseudomonadota</taxon>
        <taxon>Gammaproteobacteria</taxon>
        <taxon>Alteromonadales</taxon>
        <taxon>Shewanellaceae</taxon>
        <taxon>Shewanella</taxon>
    </lineage>
</organism>
<dbReference type="Gene3D" id="3.40.50.10610">
    <property type="entry name" value="ABC-type transport auxiliary lipoprotein component"/>
    <property type="match status" value="1"/>
</dbReference>
<dbReference type="InterPro" id="IPR038165">
    <property type="entry name" value="FlgT_C_sf"/>
</dbReference>
<dbReference type="Proteomes" id="UP000278437">
    <property type="component" value="Chromosome"/>
</dbReference>
<feature type="domain" description="Flagellar assembly protein T middle" evidence="3">
    <location>
        <begin position="116"/>
        <end position="268"/>
    </location>
</feature>
<dbReference type="RefSeq" id="WP_164551181.1">
    <property type="nucleotide sequence ID" value="NZ_CP020373.1"/>
</dbReference>
<dbReference type="Pfam" id="PF16538">
    <property type="entry name" value="FlgT_C"/>
    <property type="match status" value="1"/>
</dbReference>
<feature type="chain" id="PRO_5046686680" description="Flagellar biosynthesis protein FlgT" evidence="1">
    <location>
        <begin position="25"/>
        <end position="394"/>
    </location>
</feature>
<accession>A0A3Q9E6A4</accession>
<feature type="domain" description="Flagellar assembly protein T N-terminal" evidence="4">
    <location>
        <begin position="25"/>
        <end position="110"/>
    </location>
</feature>
<dbReference type="Gene3D" id="2.40.10.410">
    <property type="entry name" value="FlgT, C-terminal domain"/>
    <property type="match status" value="1"/>
</dbReference>
<dbReference type="InterPro" id="IPR032370">
    <property type="entry name" value="FlgT_N"/>
</dbReference>
<dbReference type="EMBL" id="CP020373">
    <property type="protein sequence ID" value="AZQ11180.1"/>
    <property type="molecule type" value="Genomic_DNA"/>
</dbReference>
<dbReference type="Pfam" id="PF16548">
    <property type="entry name" value="FlgT_N"/>
    <property type="match status" value="1"/>
</dbReference>
<evidence type="ECO:0000313" key="6">
    <source>
        <dbReference type="Proteomes" id="UP000278437"/>
    </source>
</evidence>
<feature type="domain" description="Flagellar assembly protein T C-terminal" evidence="2">
    <location>
        <begin position="312"/>
        <end position="388"/>
    </location>
</feature>
<dbReference type="Pfam" id="PF16539">
    <property type="entry name" value="FlgT_M"/>
    <property type="match status" value="1"/>
</dbReference>
<evidence type="ECO:0000256" key="1">
    <source>
        <dbReference type="SAM" id="SignalP"/>
    </source>
</evidence>
<dbReference type="AlphaFoldDB" id="A0A3Q9E6A4"/>
<reference evidence="6" key="1">
    <citation type="submission" date="2017-03" db="EMBL/GenBank/DDBJ databases">
        <title>Full genome sequence of a non-lethal Shewanella isolate that potentiates virulence of Vibio parahaemolyticus causing acute hepatopancreatic necrosis disease (AHPND) in shrimp.</title>
        <authorList>
            <person name="Prachumwat A."/>
            <person name="Sritunyalucksana K."/>
        </authorList>
    </citation>
    <scope>NUCLEOTIDE SEQUENCE [LARGE SCALE GENOMIC DNA]</scope>
    <source>
        <strain evidence="6">TH2012</strain>
    </source>
</reference>
<gene>
    <name evidence="5" type="ORF">STH12_02092</name>
</gene>
<keyword evidence="1" id="KW-0732">Signal</keyword>
<evidence type="ECO:0000259" key="2">
    <source>
        <dbReference type="Pfam" id="PF16538"/>
    </source>
</evidence>
<dbReference type="InterPro" id="IPR032386">
    <property type="entry name" value="FlgT_M"/>
</dbReference>
<sequence>MAPYKSTLLFLGLAFGLCTAPAHADWVEAKGEAVIVDGDISKARSEAIEQAISYASLQSGVSFEANQTSEGGRLTGSSFQMDQSMMTGPVQLLSEQIENNRLRVHLRVELLADPAEQCLASPLKAGILVPETTISHRSQLAQGQLNSLGKALSIKLAGKLDDFSATGFANLQANSRLAIDSRQAAIQGYRLPSYLANASDSQYVLYPEVTDASTEPAQSSYFGLMSEDPLRQFALTLTLFHGISGEIIWRQSFSASAPWEFDRNEIVAPESDRFWRSAYGRSVDKVIAQAAKELDNALMCRPVLGQVVAKQGETLILNLGRRHGIRVGDELSIVLAKNLSDRFNSNRTTGNNSNTNIKIAQVTENSARAELTGIGTVNNIQVSDMVIKNQSPKN</sequence>
<evidence type="ECO:0000259" key="3">
    <source>
        <dbReference type="Pfam" id="PF16539"/>
    </source>
</evidence>
<evidence type="ECO:0000313" key="5">
    <source>
        <dbReference type="EMBL" id="AZQ11180.1"/>
    </source>
</evidence>
<dbReference type="InterPro" id="IPR038180">
    <property type="entry name" value="FlgT_N_sf"/>
</dbReference>
<feature type="signal peptide" evidence="1">
    <location>
        <begin position="1"/>
        <end position="24"/>
    </location>
</feature>
<dbReference type="InterPro" id="IPR032388">
    <property type="entry name" value="FlgT_C"/>
</dbReference>
<dbReference type="Gene3D" id="3.30.1660.40">
    <property type="entry name" value="FlgT, N-terminal domain"/>
    <property type="match status" value="1"/>
</dbReference>
<name>A0A3Q9E6A4_9GAMM</name>
<evidence type="ECO:0000259" key="4">
    <source>
        <dbReference type="Pfam" id="PF16548"/>
    </source>
</evidence>
<evidence type="ECO:0008006" key="7">
    <source>
        <dbReference type="Google" id="ProtNLM"/>
    </source>
</evidence>
<proteinExistence type="predicted"/>
<protein>
    <recommendedName>
        <fullName evidence="7">Flagellar biosynthesis protein FlgT</fullName>
    </recommendedName>
</protein>